<dbReference type="RefSeq" id="WP_422920232.1">
    <property type="nucleotide sequence ID" value="NZ_JAMZEJ010000006.1"/>
</dbReference>
<keyword evidence="3" id="KW-1185">Reference proteome</keyword>
<dbReference type="InterPro" id="IPR055222">
    <property type="entry name" value="PRISE-like_Rossmann-fold"/>
</dbReference>
<comment type="caution">
    <text evidence="2">The sequence shown here is derived from an EMBL/GenBank/DDBJ whole genome shotgun (WGS) entry which is preliminary data.</text>
</comment>
<proteinExistence type="predicted"/>
<name>A0ABT1VYT4_9PROT</name>
<dbReference type="SUPFAM" id="SSF51735">
    <property type="entry name" value="NAD(P)-binding Rossmann-fold domains"/>
    <property type="match status" value="1"/>
</dbReference>
<dbReference type="InterPro" id="IPR036291">
    <property type="entry name" value="NAD(P)-bd_dom_sf"/>
</dbReference>
<evidence type="ECO:0000313" key="3">
    <source>
        <dbReference type="Proteomes" id="UP001524547"/>
    </source>
</evidence>
<feature type="domain" description="PRISE-like Rossmann-fold" evidence="1">
    <location>
        <begin position="66"/>
        <end position="354"/>
    </location>
</feature>
<protein>
    <submittedName>
        <fullName evidence="2">SDR family oxidoreductase</fullName>
    </submittedName>
</protein>
<dbReference type="Proteomes" id="UP001524547">
    <property type="component" value="Unassembled WGS sequence"/>
</dbReference>
<dbReference type="Gene3D" id="3.40.50.720">
    <property type="entry name" value="NAD(P)-binding Rossmann-like Domain"/>
    <property type="match status" value="1"/>
</dbReference>
<evidence type="ECO:0000259" key="1">
    <source>
        <dbReference type="Pfam" id="PF22917"/>
    </source>
</evidence>
<dbReference type="EMBL" id="JAMZEJ010000006">
    <property type="protein sequence ID" value="MCQ8241494.1"/>
    <property type="molecule type" value="Genomic_DNA"/>
</dbReference>
<reference evidence="2 3" key="1">
    <citation type="submission" date="2022-06" db="EMBL/GenBank/DDBJ databases">
        <title>Rhizosaccharibacter gen. nov. sp. nov. KSS12, endophytic bacteria isolated from sugarcane.</title>
        <authorList>
            <person name="Pitiwittayakul N."/>
        </authorList>
    </citation>
    <scope>NUCLEOTIDE SEQUENCE [LARGE SCALE GENOMIC DNA]</scope>
    <source>
        <strain evidence="2 3">KSS12</strain>
    </source>
</reference>
<dbReference type="CDD" id="cd08948">
    <property type="entry name" value="5beta-POR_like_SDR_a"/>
    <property type="match status" value="1"/>
</dbReference>
<organism evidence="2 3">
    <name type="scientific">Rhizosaccharibacter radicis</name>
    <dbReference type="NCBI Taxonomy" id="2782605"/>
    <lineage>
        <taxon>Bacteria</taxon>
        <taxon>Pseudomonadati</taxon>
        <taxon>Pseudomonadota</taxon>
        <taxon>Alphaproteobacteria</taxon>
        <taxon>Acetobacterales</taxon>
        <taxon>Acetobacteraceae</taxon>
        <taxon>Rhizosaccharibacter</taxon>
    </lineage>
</organism>
<evidence type="ECO:0000313" key="2">
    <source>
        <dbReference type="EMBL" id="MCQ8241494.1"/>
    </source>
</evidence>
<dbReference type="PANTHER" id="PTHR32487:SF0">
    <property type="entry name" value="3-OXO-DELTA(4,5)-STEROID 5-BETA-REDUCTASE"/>
    <property type="match status" value="1"/>
</dbReference>
<gene>
    <name evidence="2" type="ORF">NFI88_11670</name>
</gene>
<sequence length="357" mass="39565">MTTKTALVVGASGIVGSATGALLKKEGWQVHALSRRPSAGDGVLPVAADLQDPEGTARALATVHPDAVFITTWARQDSEKENIRVNGAMVRNLLNALPKSENERHVALVTGLKHYLGPFEAYGKGTLPQTPFREEQGRLDVDNFYYAQEDEVFAAARRDDFTWSVHRPHTVIGKAVGNAMNMGTTLAVYATLCRELGRPFRFPGVAQQWTGLTDMTDASVLAQQMLWAVETPAAHDQDFNVVNGDVFRWQWMWERLAAYFGLDFVPFDGVVRPLEEQMAGDAEVWSRIAHRDGLAEPVLDRLASPWHTDADLGRPIEVVTDMSKSRRLGFTAYQPTDDAFFALFDQLRADRLIPAGR</sequence>
<accession>A0ABT1VYT4</accession>
<dbReference type="PANTHER" id="PTHR32487">
    <property type="entry name" value="3-OXO-DELTA(4,5)-STEROID 5-BETA-REDUCTASE"/>
    <property type="match status" value="1"/>
</dbReference>
<dbReference type="Pfam" id="PF22917">
    <property type="entry name" value="PRISE"/>
    <property type="match status" value="1"/>
</dbReference>